<gene>
    <name evidence="1" type="ORF">LCGC14_2390730</name>
</gene>
<sequence length="64" mass="7557">MRRLLRLWGCRLRMRHTRPPDDGWGYAHGKGMVDVFCGGCGVRYQTIPLEDYEDMAEVLTEVWR</sequence>
<name>A0A0F9BYC7_9ZZZZ</name>
<protein>
    <submittedName>
        <fullName evidence="1">Uncharacterized protein</fullName>
    </submittedName>
</protein>
<comment type="caution">
    <text evidence="1">The sequence shown here is derived from an EMBL/GenBank/DDBJ whole genome shotgun (WGS) entry which is preliminary data.</text>
</comment>
<organism evidence="1">
    <name type="scientific">marine sediment metagenome</name>
    <dbReference type="NCBI Taxonomy" id="412755"/>
    <lineage>
        <taxon>unclassified sequences</taxon>
        <taxon>metagenomes</taxon>
        <taxon>ecological metagenomes</taxon>
    </lineage>
</organism>
<dbReference type="AlphaFoldDB" id="A0A0F9BYC7"/>
<reference evidence="1" key="1">
    <citation type="journal article" date="2015" name="Nature">
        <title>Complex archaea that bridge the gap between prokaryotes and eukaryotes.</title>
        <authorList>
            <person name="Spang A."/>
            <person name="Saw J.H."/>
            <person name="Jorgensen S.L."/>
            <person name="Zaremba-Niedzwiedzka K."/>
            <person name="Martijn J."/>
            <person name="Lind A.E."/>
            <person name="van Eijk R."/>
            <person name="Schleper C."/>
            <person name="Guy L."/>
            <person name="Ettema T.J."/>
        </authorList>
    </citation>
    <scope>NUCLEOTIDE SEQUENCE</scope>
</reference>
<proteinExistence type="predicted"/>
<accession>A0A0F9BYC7</accession>
<dbReference type="EMBL" id="LAZR01035674">
    <property type="protein sequence ID" value="KKL26889.1"/>
    <property type="molecule type" value="Genomic_DNA"/>
</dbReference>
<evidence type="ECO:0000313" key="1">
    <source>
        <dbReference type="EMBL" id="KKL26889.1"/>
    </source>
</evidence>